<protein>
    <recommendedName>
        <fullName evidence="4">40S ribosomal protein S12</fullName>
    </recommendedName>
</protein>
<dbReference type="GO" id="GO:1990904">
    <property type="term" value="C:ribonucleoprotein complex"/>
    <property type="evidence" value="ECO:0007669"/>
    <property type="project" value="UniProtKB-KW"/>
</dbReference>
<organism evidence="6 7">
    <name type="scientific">Taeniopygia guttata</name>
    <name type="common">Zebra finch</name>
    <name type="synonym">Poephila guttata</name>
    <dbReference type="NCBI Taxonomy" id="59729"/>
    <lineage>
        <taxon>Eukaryota</taxon>
        <taxon>Metazoa</taxon>
        <taxon>Chordata</taxon>
        <taxon>Craniata</taxon>
        <taxon>Vertebrata</taxon>
        <taxon>Euteleostomi</taxon>
        <taxon>Archelosauria</taxon>
        <taxon>Archosauria</taxon>
        <taxon>Dinosauria</taxon>
        <taxon>Saurischia</taxon>
        <taxon>Theropoda</taxon>
        <taxon>Coelurosauria</taxon>
        <taxon>Aves</taxon>
        <taxon>Neognathae</taxon>
        <taxon>Neoaves</taxon>
        <taxon>Telluraves</taxon>
        <taxon>Australaves</taxon>
        <taxon>Passeriformes</taxon>
        <taxon>Passeroidea</taxon>
        <taxon>Estrildidae</taxon>
        <taxon>Estrildinae</taxon>
        <taxon>Taeniopygia</taxon>
    </lineage>
</organism>
<dbReference type="GO" id="GO:0005840">
    <property type="term" value="C:ribosome"/>
    <property type="evidence" value="ECO:0007669"/>
    <property type="project" value="UniProtKB-KW"/>
</dbReference>
<proteinExistence type="inferred from homology"/>
<dbReference type="InterPro" id="IPR004038">
    <property type="entry name" value="Ribosomal_eL8/eL30/eS12/Gad45"/>
</dbReference>
<dbReference type="PANTHER" id="PTHR11843">
    <property type="entry name" value="40S RIBOSOMAL PROTEIN S12"/>
    <property type="match status" value="1"/>
</dbReference>
<dbReference type="OMA" id="CAEHQIP"/>
<dbReference type="GO" id="GO:0005829">
    <property type="term" value="C:cytosol"/>
    <property type="evidence" value="ECO:0007669"/>
    <property type="project" value="UniProtKB-ARBA"/>
</dbReference>
<reference evidence="6" key="2">
    <citation type="submission" date="2025-08" db="UniProtKB">
        <authorList>
            <consortium name="Ensembl"/>
        </authorList>
    </citation>
    <scope>IDENTIFICATION</scope>
</reference>
<gene>
    <name evidence="6" type="primary">RPS12</name>
</gene>
<dbReference type="Proteomes" id="UP000007754">
    <property type="component" value="Chromosome 3"/>
</dbReference>
<keyword evidence="2 4" id="KW-0689">Ribosomal protein</keyword>
<dbReference type="GO" id="GO:0006412">
    <property type="term" value="P:translation"/>
    <property type="evidence" value="ECO:0007669"/>
    <property type="project" value="InterPro"/>
</dbReference>
<feature type="domain" description="Ribosomal protein eL8/eL30/eS12/Gadd45" evidence="5">
    <location>
        <begin position="47"/>
        <end position="140"/>
    </location>
</feature>
<dbReference type="Gene3D" id="3.30.1330.30">
    <property type="match status" value="1"/>
</dbReference>
<sequence>MAEEGSVEAAWLGGSPGRLHALASFKFILRLFFIRITAGGVMDVNTALQEVLKTALIHDGLARGIREAAKALDKRQAHLCVLASNCDEPTYVKLVEALCAEHQINLIKVDDNKKLGEWVGLCKIDREGKPRKVVGCSCVVVKDYGKESQAKDVIEEYFKCKK</sequence>
<dbReference type="InterPro" id="IPR000530">
    <property type="entry name" value="Ribosomal_eS12"/>
</dbReference>
<evidence type="ECO:0000256" key="1">
    <source>
        <dbReference type="ARBA" id="ARBA00005824"/>
    </source>
</evidence>
<accession>H0ZMV7</accession>
<dbReference type="PRINTS" id="PR00972">
    <property type="entry name" value="RIBSOMALS12E"/>
</dbReference>
<dbReference type="PROSITE" id="PS01189">
    <property type="entry name" value="RIBOSOMAL_S12E"/>
    <property type="match status" value="1"/>
</dbReference>
<dbReference type="InterPro" id="IPR029064">
    <property type="entry name" value="Ribosomal_eL30-like_sf"/>
</dbReference>
<dbReference type="InterPro" id="IPR047860">
    <property type="entry name" value="Ribosomal_eS12_CS"/>
</dbReference>
<dbReference type="FunFam" id="3.30.1330.30:FF:000011">
    <property type="entry name" value="40S ribosomal protein S12"/>
    <property type="match status" value="1"/>
</dbReference>
<evidence type="ECO:0000259" key="5">
    <source>
        <dbReference type="Pfam" id="PF01248"/>
    </source>
</evidence>
<dbReference type="GO" id="GO:0003735">
    <property type="term" value="F:structural constituent of ribosome"/>
    <property type="evidence" value="ECO:0007669"/>
    <property type="project" value="InterPro"/>
</dbReference>
<evidence type="ECO:0000256" key="4">
    <source>
        <dbReference type="RuleBase" id="RU000670"/>
    </source>
</evidence>
<dbReference type="Ensembl" id="ENSTGUT00000012062.2">
    <property type="protein sequence ID" value="ENSTGUP00000011931.2"/>
    <property type="gene ID" value="ENSTGUG00000021418.1"/>
</dbReference>
<dbReference type="HOGENOM" id="CLU_110343_1_1_1"/>
<reference evidence="6 7" key="1">
    <citation type="journal article" date="2010" name="Nature">
        <title>The genome of a songbird.</title>
        <authorList>
            <person name="Warren W.C."/>
            <person name="Clayton D.F."/>
            <person name="Ellegren H."/>
            <person name="Arnold A.P."/>
            <person name="Hillier L.W."/>
            <person name="Kunstner A."/>
            <person name="Searle S."/>
            <person name="White S."/>
            <person name="Vilella A.J."/>
            <person name="Fairley S."/>
            <person name="Heger A."/>
            <person name="Kong L."/>
            <person name="Ponting C.P."/>
            <person name="Jarvis E.D."/>
            <person name="Mello C.V."/>
            <person name="Minx P."/>
            <person name="Lovell P."/>
            <person name="Velho T.A."/>
            <person name="Ferris M."/>
            <person name="Balakrishnan C.N."/>
            <person name="Sinha S."/>
            <person name="Blatti C."/>
            <person name="London S.E."/>
            <person name="Li Y."/>
            <person name="Lin Y.C."/>
            <person name="George J."/>
            <person name="Sweedler J."/>
            <person name="Southey B."/>
            <person name="Gunaratne P."/>
            <person name="Watson M."/>
            <person name="Nam K."/>
            <person name="Backstrom N."/>
            <person name="Smeds L."/>
            <person name="Nabholz B."/>
            <person name="Itoh Y."/>
            <person name="Whitney O."/>
            <person name="Pfenning A.R."/>
            <person name="Howard J."/>
            <person name="Volker M."/>
            <person name="Skinner B.M."/>
            <person name="Griffin D.K."/>
            <person name="Ye L."/>
            <person name="McLaren W.M."/>
            <person name="Flicek P."/>
            <person name="Quesada V."/>
            <person name="Velasco G."/>
            <person name="Lopez-Otin C."/>
            <person name="Puente X.S."/>
            <person name="Olender T."/>
            <person name="Lancet D."/>
            <person name="Smit A.F."/>
            <person name="Hubley R."/>
            <person name="Konkel M.K."/>
            <person name="Walker J.A."/>
            <person name="Batzer M.A."/>
            <person name="Gu W."/>
            <person name="Pollock D.D."/>
            <person name="Chen L."/>
            <person name="Cheng Z."/>
            <person name="Eichler E.E."/>
            <person name="Stapley J."/>
            <person name="Slate J."/>
            <person name="Ekblom R."/>
            <person name="Birkhead T."/>
            <person name="Burke T."/>
            <person name="Burt D."/>
            <person name="Scharff C."/>
            <person name="Adam I."/>
            <person name="Richard H."/>
            <person name="Sultan M."/>
            <person name="Soldatov A."/>
            <person name="Lehrach H."/>
            <person name="Edwards S.V."/>
            <person name="Yang S.P."/>
            <person name="Li X."/>
            <person name="Graves T."/>
            <person name="Fulton L."/>
            <person name="Nelson J."/>
            <person name="Chinwalla A."/>
            <person name="Hou S."/>
            <person name="Mardis E.R."/>
            <person name="Wilson R.K."/>
        </authorList>
    </citation>
    <scope>NUCLEOTIDE SEQUENCE [LARGE SCALE GENOMIC DNA]</scope>
</reference>
<keyword evidence="3 4" id="KW-0687">Ribonucleoprotein</keyword>
<evidence type="ECO:0000313" key="6">
    <source>
        <dbReference type="Ensembl" id="ENSTGUP00000011931.2"/>
    </source>
</evidence>
<keyword evidence="7" id="KW-1185">Reference proteome</keyword>
<evidence type="ECO:0000313" key="7">
    <source>
        <dbReference type="Proteomes" id="UP000007754"/>
    </source>
</evidence>
<evidence type="ECO:0000256" key="3">
    <source>
        <dbReference type="ARBA" id="ARBA00023274"/>
    </source>
</evidence>
<evidence type="ECO:0000256" key="2">
    <source>
        <dbReference type="ARBA" id="ARBA00022980"/>
    </source>
</evidence>
<dbReference type="STRING" id="59729.ENSTGUP00000029629"/>
<dbReference type="AlphaFoldDB" id="H0ZMV7"/>
<dbReference type="GeneTree" id="ENSGT00390000018318"/>
<reference evidence="6" key="3">
    <citation type="submission" date="2025-09" db="UniProtKB">
        <authorList>
            <consortium name="Ensembl"/>
        </authorList>
    </citation>
    <scope>IDENTIFICATION</scope>
</reference>
<dbReference type="Pfam" id="PF01248">
    <property type="entry name" value="Ribosomal_L7Ae"/>
    <property type="match status" value="1"/>
</dbReference>
<comment type="similarity">
    <text evidence="1 4">Belongs to the eukaryotic ribosomal protein eS12 family.</text>
</comment>
<name>H0ZMV7_TAEGU</name>
<dbReference type="SUPFAM" id="SSF55315">
    <property type="entry name" value="L30e-like"/>
    <property type="match status" value="1"/>
</dbReference>